<dbReference type="Proteomes" id="UP000182740">
    <property type="component" value="Unassembled WGS sequence"/>
</dbReference>
<accession>A0A1K1PU74</accession>
<name>A0A1K1PU74_9PSEU</name>
<reference evidence="2" key="1">
    <citation type="submission" date="2016-11" db="EMBL/GenBank/DDBJ databases">
        <authorList>
            <person name="Varghese N."/>
            <person name="Submissions S."/>
        </authorList>
    </citation>
    <scope>NUCLEOTIDE SEQUENCE [LARGE SCALE GENOMIC DNA]</scope>
    <source>
        <strain evidence="2">DSM 44671</strain>
    </source>
</reference>
<evidence type="ECO:0000313" key="1">
    <source>
        <dbReference type="EMBL" id="SFW50366.1"/>
    </source>
</evidence>
<dbReference type="STRING" id="546364.SAMN04489730_0941"/>
<evidence type="ECO:0000313" key="2">
    <source>
        <dbReference type="Proteomes" id="UP000182740"/>
    </source>
</evidence>
<gene>
    <name evidence="1" type="ORF">SAMN04489730_0941</name>
</gene>
<organism evidence="1 2">
    <name type="scientific">Amycolatopsis australiensis</name>
    <dbReference type="NCBI Taxonomy" id="546364"/>
    <lineage>
        <taxon>Bacteria</taxon>
        <taxon>Bacillati</taxon>
        <taxon>Actinomycetota</taxon>
        <taxon>Actinomycetes</taxon>
        <taxon>Pseudonocardiales</taxon>
        <taxon>Pseudonocardiaceae</taxon>
        <taxon>Amycolatopsis</taxon>
    </lineage>
</organism>
<dbReference type="RefSeq" id="WP_072475078.1">
    <property type="nucleotide sequence ID" value="NZ_FPJG01000006.1"/>
</dbReference>
<keyword evidence="2" id="KW-1185">Reference proteome</keyword>
<dbReference type="AlphaFoldDB" id="A0A1K1PU74"/>
<protein>
    <submittedName>
        <fullName evidence="1">Uncharacterized protein</fullName>
    </submittedName>
</protein>
<dbReference type="EMBL" id="FPJG01000006">
    <property type="protein sequence ID" value="SFW50366.1"/>
    <property type="molecule type" value="Genomic_DNA"/>
</dbReference>
<proteinExistence type="predicted"/>
<sequence length="123" mass="13613">MSTAQQRETVVAEQRRLMRNAAQRRLIYDAFDRFDQAIALGLNEGAAHRLTAGNTAVANIALEIYAEGAVLARQTERRRARAAAEAMRVDSLDVGEDGLNLHYPRRARVATDDDGEADEWGMA</sequence>